<dbReference type="CDD" id="cd03249">
    <property type="entry name" value="ABC_MTABC3_MDL1_MDL2"/>
    <property type="match status" value="2"/>
</dbReference>
<feature type="transmembrane region" description="Helical" evidence="14">
    <location>
        <begin position="701"/>
        <end position="727"/>
    </location>
</feature>
<evidence type="ECO:0000259" key="16">
    <source>
        <dbReference type="PROSITE" id="PS50929"/>
    </source>
</evidence>
<evidence type="ECO:0000256" key="8">
    <source>
        <dbReference type="ARBA" id="ARBA00022840"/>
    </source>
</evidence>
<keyword evidence="4" id="KW-0813">Transport</keyword>
<dbReference type="GO" id="GO:0005886">
    <property type="term" value="C:plasma membrane"/>
    <property type="evidence" value="ECO:0007669"/>
    <property type="project" value="TreeGrafter"/>
</dbReference>
<evidence type="ECO:0000313" key="18">
    <source>
        <dbReference type="WBParaSite" id="SMUV_0000405301-mRNA-1"/>
    </source>
</evidence>
<accession>A0A0N5AI25</accession>
<keyword evidence="9" id="KW-1278">Translocase</keyword>
<feature type="transmembrane region" description="Helical" evidence="14">
    <location>
        <begin position="244"/>
        <end position="266"/>
    </location>
</feature>
<dbReference type="Gene3D" id="1.20.1560.10">
    <property type="entry name" value="ABC transporter type 1, transmembrane domain"/>
    <property type="match status" value="2"/>
</dbReference>
<dbReference type="GO" id="GO:0016887">
    <property type="term" value="F:ATP hydrolysis activity"/>
    <property type="evidence" value="ECO:0007669"/>
    <property type="project" value="InterPro"/>
</dbReference>
<feature type="domain" description="ABC transporter" evidence="15">
    <location>
        <begin position="343"/>
        <end position="586"/>
    </location>
</feature>
<evidence type="ECO:0000256" key="1">
    <source>
        <dbReference type="ARBA" id="ARBA00004141"/>
    </source>
</evidence>
<dbReference type="PROSITE" id="PS00211">
    <property type="entry name" value="ABC_TRANSPORTER_1"/>
    <property type="match status" value="2"/>
</dbReference>
<organism evidence="17 18">
    <name type="scientific">Syphacia muris</name>
    <dbReference type="NCBI Taxonomy" id="451379"/>
    <lineage>
        <taxon>Eukaryota</taxon>
        <taxon>Metazoa</taxon>
        <taxon>Ecdysozoa</taxon>
        <taxon>Nematoda</taxon>
        <taxon>Chromadorea</taxon>
        <taxon>Rhabditida</taxon>
        <taxon>Spirurina</taxon>
        <taxon>Oxyuridomorpha</taxon>
        <taxon>Oxyuroidea</taxon>
        <taxon>Oxyuridae</taxon>
        <taxon>Syphacia</taxon>
    </lineage>
</organism>
<feature type="transmembrane region" description="Helical" evidence="14">
    <location>
        <begin position="69"/>
        <end position="90"/>
    </location>
</feature>
<dbReference type="CDD" id="cd18577">
    <property type="entry name" value="ABC_6TM_Pgp_ABCB1_D1_like"/>
    <property type="match status" value="1"/>
</dbReference>
<dbReference type="InterPro" id="IPR017871">
    <property type="entry name" value="ABC_transporter-like_CS"/>
</dbReference>
<dbReference type="SMART" id="SM00382">
    <property type="entry name" value="AAA"/>
    <property type="match status" value="2"/>
</dbReference>
<evidence type="ECO:0000256" key="12">
    <source>
        <dbReference type="ARBA" id="ARBA00023180"/>
    </source>
</evidence>
<keyword evidence="10 14" id="KW-1133">Transmembrane helix</keyword>
<evidence type="ECO:0000259" key="15">
    <source>
        <dbReference type="PROSITE" id="PS50893"/>
    </source>
</evidence>
<dbReference type="Gene3D" id="3.40.50.300">
    <property type="entry name" value="P-loop containing nucleotide triphosphate hydrolases"/>
    <property type="match status" value="2"/>
</dbReference>
<evidence type="ECO:0000256" key="13">
    <source>
        <dbReference type="ARBA" id="ARBA00034018"/>
    </source>
</evidence>
<dbReference type="InterPro" id="IPR003593">
    <property type="entry name" value="AAA+_ATPase"/>
</dbReference>
<dbReference type="InterPro" id="IPR027417">
    <property type="entry name" value="P-loop_NTPase"/>
</dbReference>
<proteinExistence type="inferred from homology"/>
<evidence type="ECO:0000256" key="6">
    <source>
        <dbReference type="ARBA" id="ARBA00022737"/>
    </source>
</evidence>
<keyword evidence="12" id="KW-0325">Glycoprotein</keyword>
<evidence type="ECO:0000256" key="10">
    <source>
        <dbReference type="ARBA" id="ARBA00022989"/>
    </source>
</evidence>
<evidence type="ECO:0000256" key="4">
    <source>
        <dbReference type="ARBA" id="ARBA00022448"/>
    </source>
</evidence>
<keyword evidence="6" id="KW-0677">Repeat</keyword>
<dbReference type="GO" id="GO:0005524">
    <property type="term" value="F:ATP binding"/>
    <property type="evidence" value="ECO:0007669"/>
    <property type="project" value="UniProtKB-KW"/>
</dbReference>
<dbReference type="InterPro" id="IPR003439">
    <property type="entry name" value="ABC_transporter-like_ATP-bd"/>
</dbReference>
<dbReference type="GO" id="GO:0008559">
    <property type="term" value="F:ABC-type xenobiotic transporter activity"/>
    <property type="evidence" value="ECO:0007669"/>
    <property type="project" value="UniProtKB-EC"/>
</dbReference>
<sequence length="1199" mass="132530">MYAVGSIVAIATGCGMPLMSIIIGDISQSLVNAQALHNIMHSTESNNTVTLNYTMDDFHDDIITCCLKYVYLGCGMFVAAALQVLTYLVACENMNDRLRRKFFLAVLRQDIAWYDENQSGTLTTKLFDNLERIKEGTGDKVALLVQCVSQFFAGYVVAFTYDWKLTLIMMSLSPFMIICGAFLAKLMASATSSEVANYAEAGAIAEEVLTSVRTVVSFNAQETECKRYDGALHKSMKDGIIKSFYIGVGVGMTFLIIFSSYTLAFWVGTSFVCDGTIGTNTLLTVFFGVMMGSMALGNAGSQFAVVGVALGAAQTMLDLIERKPAIDASDEGGDRPADLKGKVEFQNVDFSYPTRPDIQILKNISFTANPGETIALVGSSGCGKSTSVGLLLRYYDVDSGKVIVDGHDIKSLNIGYLRNMIGVVSQEPVLFNTTIEDNIAMGREDITLNEIISACRHSNAHNFINTLPEKYQTLVGDRGTQLSGGQKQRIAIARALVRNPKILLLDEATSALDAESESIVQEALEKATYFLQIIETGKHEELLAQKGFYHELVNAQVFTDIGDDKSKQNEETVSPTEELRQRLSSVTSTYSRCSSKLSDKRNSIVARFNNDTSEAAARRSSESKAQKERERLKKELYEEGATESNLFAILQYAKPEWLYILLGLLGAMVKGCVFPAFSLFFTEIINVFASTDNDYKRSKGHFWALMFLLLGGIQFVCMFAQAFFMGLASEKLCRRLRAMLFRNIMRMHIGYFDMPQHSSGKISTRLATDTSNVKTAIDFRLGNILSAAFSVGCGLVIAFYYSWQLALLVVAIFPLVGVGQALQLRYIQGRHHKDSKDLENSGKVALEAIENIRTVHALTLQKRFYRQFCHYLDGPHQTSTRKAIIQGLCYGFSNSIFYFITACAYRFGLFLVQQLYSQLQCPPAVLDLPVLTFRNMQKAKLAAGIIFKMLKENTKIDGLSESGEKPYIHGEVDFNNLHFAYPERPTIQILKGLTLQVGVGQTLAIVGPSGCGKSTVVSLLERFYDPEKGSVEVDKKDIRSMNIQHHRAQIAMVSQEPILFDCSIKENIVYGLPKDSVTDEQIEKVAREANIHSFIADLPLGYDTRVGERGTQLSGGQKQRIAIARALIRNPKILLLDEATSALDTESEAIVQEALDRASEGRTCIIIAHRLSTIVNADCIAVVKNGVVLEKGNVLPEFL</sequence>
<dbReference type="EC" id="7.6.2.2" evidence="3"/>
<comment type="catalytic activity">
    <reaction evidence="13">
        <text>ATP + H2O + xenobioticSide 1 = ADP + phosphate + xenobioticSide 2.</text>
        <dbReference type="EC" id="7.6.2.2"/>
    </reaction>
</comment>
<dbReference type="InterPro" id="IPR011527">
    <property type="entry name" value="ABC1_TM_dom"/>
</dbReference>
<name>A0A0N5AI25_9BILA</name>
<feature type="transmembrane region" description="Helical" evidence="14">
    <location>
        <begin position="807"/>
        <end position="827"/>
    </location>
</feature>
<evidence type="ECO:0000256" key="9">
    <source>
        <dbReference type="ARBA" id="ARBA00022967"/>
    </source>
</evidence>
<dbReference type="Pfam" id="PF00005">
    <property type="entry name" value="ABC_tran"/>
    <property type="match status" value="2"/>
</dbReference>
<evidence type="ECO:0000256" key="2">
    <source>
        <dbReference type="ARBA" id="ARBA00007577"/>
    </source>
</evidence>
<dbReference type="AlphaFoldDB" id="A0A0N5AI25"/>
<evidence type="ECO:0000313" key="17">
    <source>
        <dbReference type="Proteomes" id="UP000046393"/>
    </source>
</evidence>
<comment type="subcellular location">
    <subcellularLocation>
        <location evidence="1">Membrane</location>
        <topology evidence="1">Multi-pass membrane protein</topology>
    </subcellularLocation>
</comment>
<keyword evidence="5 14" id="KW-0812">Transmembrane</keyword>
<dbReference type="PROSITE" id="PS50893">
    <property type="entry name" value="ABC_TRANSPORTER_2"/>
    <property type="match status" value="2"/>
</dbReference>
<dbReference type="SUPFAM" id="SSF52540">
    <property type="entry name" value="P-loop containing nucleoside triphosphate hydrolases"/>
    <property type="match status" value="2"/>
</dbReference>
<dbReference type="CDD" id="cd18578">
    <property type="entry name" value="ABC_6TM_Pgp_ABCB1_D2_like"/>
    <property type="match status" value="1"/>
</dbReference>
<dbReference type="FunFam" id="1.20.1560.10:FF:000018">
    <property type="entry name" value="ATP-binding cassette subfamily B member 11"/>
    <property type="match status" value="1"/>
</dbReference>
<dbReference type="SUPFAM" id="SSF90123">
    <property type="entry name" value="ABC transporter transmembrane region"/>
    <property type="match status" value="2"/>
</dbReference>
<feature type="transmembrane region" description="Helical" evidence="14">
    <location>
        <begin position="286"/>
        <end position="313"/>
    </location>
</feature>
<evidence type="ECO:0000256" key="5">
    <source>
        <dbReference type="ARBA" id="ARBA00022692"/>
    </source>
</evidence>
<keyword evidence="7" id="KW-0547">Nucleotide-binding</keyword>
<evidence type="ECO:0000256" key="14">
    <source>
        <dbReference type="SAM" id="Phobius"/>
    </source>
</evidence>
<feature type="transmembrane region" description="Helical" evidence="14">
    <location>
        <begin position="167"/>
        <end position="184"/>
    </location>
</feature>
<dbReference type="FunFam" id="3.40.50.300:FF:000479">
    <property type="entry name" value="Multidrug resistance protein 1A"/>
    <property type="match status" value="2"/>
</dbReference>
<dbReference type="FunFam" id="1.20.1560.10:FF:000009">
    <property type="entry name" value="ABC transporter B family member 1"/>
    <property type="match status" value="1"/>
</dbReference>
<keyword evidence="17" id="KW-1185">Reference proteome</keyword>
<feature type="domain" description="ABC transporter" evidence="15">
    <location>
        <begin position="972"/>
        <end position="1199"/>
    </location>
</feature>
<evidence type="ECO:0000256" key="7">
    <source>
        <dbReference type="ARBA" id="ARBA00022741"/>
    </source>
</evidence>
<feature type="transmembrane region" description="Helical" evidence="14">
    <location>
        <begin position="781"/>
        <end position="801"/>
    </location>
</feature>
<evidence type="ECO:0000256" key="3">
    <source>
        <dbReference type="ARBA" id="ARBA00012191"/>
    </source>
</evidence>
<dbReference type="InterPro" id="IPR036640">
    <property type="entry name" value="ABC1_TM_sf"/>
</dbReference>
<feature type="domain" description="ABC transmembrane type-1" evidence="16">
    <location>
        <begin position="3"/>
        <end position="306"/>
    </location>
</feature>
<feature type="transmembrane region" description="Helical" evidence="14">
    <location>
        <begin position="141"/>
        <end position="161"/>
    </location>
</feature>
<dbReference type="PANTHER" id="PTHR24222:SF76">
    <property type="entry name" value="MYCOBACTIN IMPORT ATP-BINDING_PERMEASE PROTEIN IRTB"/>
    <property type="match status" value="1"/>
</dbReference>
<keyword evidence="8" id="KW-0067">ATP-binding</keyword>
<keyword evidence="11 14" id="KW-0472">Membrane</keyword>
<feature type="transmembrane region" description="Helical" evidence="14">
    <location>
        <begin position="657"/>
        <end position="681"/>
    </location>
</feature>
<dbReference type="Pfam" id="PF00664">
    <property type="entry name" value="ABC_membrane"/>
    <property type="match status" value="2"/>
</dbReference>
<comment type="similarity">
    <text evidence="2">Belongs to the ABC transporter superfamily. ABCB family. Multidrug resistance exporter (TC 3.A.1.201) subfamily.</text>
</comment>
<protein>
    <recommendedName>
        <fullName evidence="3">ABC-type xenobiotic transporter</fullName>
        <ecNumber evidence="3">7.6.2.2</ecNumber>
    </recommendedName>
</protein>
<dbReference type="Proteomes" id="UP000046393">
    <property type="component" value="Unplaced"/>
</dbReference>
<feature type="domain" description="ABC transmembrane type-1" evidence="16">
    <location>
        <begin position="661"/>
        <end position="914"/>
    </location>
</feature>
<dbReference type="STRING" id="451379.A0A0N5AI25"/>
<evidence type="ECO:0000256" key="11">
    <source>
        <dbReference type="ARBA" id="ARBA00023136"/>
    </source>
</evidence>
<feature type="transmembrane region" description="Helical" evidence="14">
    <location>
        <begin position="896"/>
        <end position="916"/>
    </location>
</feature>
<dbReference type="WBParaSite" id="SMUV_0000405301-mRNA-1">
    <property type="protein sequence ID" value="SMUV_0000405301-mRNA-1"/>
    <property type="gene ID" value="SMUV_0000405301"/>
</dbReference>
<reference evidence="18" key="1">
    <citation type="submission" date="2017-02" db="UniProtKB">
        <authorList>
            <consortium name="WormBaseParasite"/>
        </authorList>
    </citation>
    <scope>IDENTIFICATION</scope>
</reference>
<dbReference type="PROSITE" id="PS50929">
    <property type="entry name" value="ABC_TM1F"/>
    <property type="match status" value="2"/>
</dbReference>
<dbReference type="InterPro" id="IPR039421">
    <property type="entry name" value="Type_1_exporter"/>
</dbReference>
<dbReference type="PANTHER" id="PTHR24222">
    <property type="entry name" value="ABC TRANSPORTER B FAMILY"/>
    <property type="match status" value="1"/>
</dbReference>